<evidence type="ECO:0000256" key="8">
    <source>
        <dbReference type="ARBA" id="ARBA00047454"/>
    </source>
</evidence>
<proteinExistence type="inferred from homology"/>
<evidence type="ECO:0000256" key="5">
    <source>
        <dbReference type="ARBA" id="ARBA00022777"/>
    </source>
</evidence>
<evidence type="ECO:0000256" key="3">
    <source>
        <dbReference type="ARBA" id="ARBA00022679"/>
    </source>
</evidence>
<dbReference type="InterPro" id="IPR008271">
    <property type="entry name" value="Ser/Thr_kinase_AS"/>
</dbReference>
<keyword evidence="5 14" id="KW-0418">Kinase</keyword>
<dbReference type="GO" id="GO:0004691">
    <property type="term" value="F:cAMP-dependent protein kinase activity"/>
    <property type="evidence" value="ECO:0007669"/>
    <property type="project" value="UniProtKB-EC"/>
</dbReference>
<feature type="region of interest" description="Disordered" evidence="11">
    <location>
        <begin position="1"/>
        <end position="89"/>
    </location>
</feature>
<dbReference type="GO" id="GO:0005952">
    <property type="term" value="C:cAMP-dependent protein kinase complex"/>
    <property type="evidence" value="ECO:0007669"/>
    <property type="project" value="EnsemblFungi"/>
</dbReference>
<feature type="domain" description="AGC-kinase C-terminal" evidence="13">
    <location>
        <begin position="407"/>
        <end position="462"/>
    </location>
</feature>
<keyword evidence="6 9" id="KW-0067">ATP-binding</keyword>
<dbReference type="GO" id="GO:0000122">
    <property type="term" value="P:negative regulation of transcription by RNA polymerase II"/>
    <property type="evidence" value="ECO:0007669"/>
    <property type="project" value="EnsemblFungi"/>
</dbReference>
<evidence type="ECO:0000313" key="14">
    <source>
        <dbReference type="EMBL" id="EMF10440.1"/>
    </source>
</evidence>
<dbReference type="SMART" id="SM00133">
    <property type="entry name" value="S_TK_X"/>
    <property type="match status" value="1"/>
</dbReference>
<dbReference type="SUPFAM" id="SSF56112">
    <property type="entry name" value="Protein kinase-like (PK-like)"/>
    <property type="match status" value="1"/>
</dbReference>
<feature type="binding site" evidence="9">
    <location>
        <position position="180"/>
    </location>
    <ligand>
        <name>ATP</name>
        <dbReference type="ChEBI" id="CHEBI:30616"/>
    </ligand>
</feature>
<dbReference type="InterPro" id="IPR000719">
    <property type="entry name" value="Prot_kinase_dom"/>
</dbReference>
<dbReference type="eggNOG" id="KOG0616">
    <property type="taxonomic scope" value="Eukaryota"/>
</dbReference>
<dbReference type="Pfam" id="PF00069">
    <property type="entry name" value="Pkinase"/>
    <property type="match status" value="1"/>
</dbReference>
<keyword evidence="2 10" id="KW-0723">Serine/threonine-protein kinase</keyword>
<dbReference type="Gene3D" id="3.30.200.20">
    <property type="entry name" value="Phosphorylase Kinase, domain 1"/>
    <property type="match status" value="1"/>
</dbReference>
<dbReference type="Gene3D" id="1.10.510.10">
    <property type="entry name" value="Transferase(Phosphotransferase) domain 1"/>
    <property type="match status" value="1"/>
</dbReference>
<evidence type="ECO:0000259" key="13">
    <source>
        <dbReference type="PROSITE" id="PS51285"/>
    </source>
</evidence>
<dbReference type="PROSITE" id="PS50011">
    <property type="entry name" value="PROTEIN_KINASE_DOM"/>
    <property type="match status" value="1"/>
</dbReference>
<feature type="domain" description="Protein kinase" evidence="12">
    <location>
        <begin position="151"/>
        <end position="406"/>
    </location>
</feature>
<dbReference type="GO" id="GO:0005524">
    <property type="term" value="F:ATP binding"/>
    <property type="evidence" value="ECO:0007669"/>
    <property type="project" value="UniProtKB-UniRule"/>
</dbReference>
<comment type="catalytic activity">
    <reaction evidence="8">
        <text>L-seryl-[protein] + ATP = O-phospho-L-seryl-[protein] + ADP + H(+)</text>
        <dbReference type="Rhea" id="RHEA:17989"/>
        <dbReference type="Rhea" id="RHEA-COMP:9863"/>
        <dbReference type="Rhea" id="RHEA-COMP:11604"/>
        <dbReference type="ChEBI" id="CHEBI:15378"/>
        <dbReference type="ChEBI" id="CHEBI:29999"/>
        <dbReference type="ChEBI" id="CHEBI:30616"/>
        <dbReference type="ChEBI" id="CHEBI:83421"/>
        <dbReference type="ChEBI" id="CHEBI:456216"/>
        <dbReference type="EC" id="2.7.11.11"/>
    </reaction>
</comment>
<feature type="compositionally biased region" description="Polar residues" evidence="11">
    <location>
        <begin position="15"/>
        <end position="27"/>
    </location>
</feature>
<dbReference type="InterPro" id="IPR000961">
    <property type="entry name" value="AGC-kinase_C"/>
</dbReference>
<evidence type="ECO:0000313" key="15">
    <source>
        <dbReference type="Proteomes" id="UP000016931"/>
    </source>
</evidence>
<dbReference type="GO" id="GO:0005829">
    <property type="term" value="C:cytosol"/>
    <property type="evidence" value="ECO:0007669"/>
    <property type="project" value="EnsemblFungi"/>
</dbReference>
<dbReference type="GO" id="GO:0046827">
    <property type="term" value="P:positive regulation of protein export from nucleus"/>
    <property type="evidence" value="ECO:0007669"/>
    <property type="project" value="EnsemblFungi"/>
</dbReference>
<dbReference type="OrthoDB" id="63267at2759"/>
<reference evidence="14 15" key="1">
    <citation type="journal article" date="2012" name="PLoS Pathog.">
        <title>Diverse lifestyles and strategies of plant pathogenesis encoded in the genomes of eighteen Dothideomycetes fungi.</title>
        <authorList>
            <person name="Ohm R.A."/>
            <person name="Feau N."/>
            <person name="Henrissat B."/>
            <person name="Schoch C.L."/>
            <person name="Horwitz B.A."/>
            <person name="Barry K.W."/>
            <person name="Condon B.J."/>
            <person name="Copeland A.C."/>
            <person name="Dhillon B."/>
            <person name="Glaser F."/>
            <person name="Hesse C.N."/>
            <person name="Kosti I."/>
            <person name="LaButti K."/>
            <person name="Lindquist E.A."/>
            <person name="Lucas S."/>
            <person name="Salamov A.A."/>
            <person name="Bradshaw R.E."/>
            <person name="Ciuffetti L."/>
            <person name="Hamelin R.C."/>
            <person name="Kema G.H.J."/>
            <person name="Lawrence C."/>
            <person name="Scott J.A."/>
            <person name="Spatafora J.W."/>
            <person name="Turgeon B.G."/>
            <person name="de Wit P.J.G.M."/>
            <person name="Zhong S."/>
            <person name="Goodwin S.B."/>
            <person name="Grigoriev I.V."/>
        </authorList>
    </citation>
    <scope>NUCLEOTIDE SEQUENCE [LARGE SCALE GENOMIC DNA]</scope>
    <source>
        <strain evidence="14 15">SO2202</strain>
    </source>
</reference>
<dbReference type="GO" id="GO:0010619">
    <property type="term" value="P:adenylate cyclase-activating glucose-activated G protein-coupled receptor signaling pathway"/>
    <property type="evidence" value="ECO:0007669"/>
    <property type="project" value="EnsemblFungi"/>
</dbReference>
<dbReference type="GO" id="GO:0005654">
    <property type="term" value="C:nucleoplasm"/>
    <property type="evidence" value="ECO:0007669"/>
    <property type="project" value="EnsemblFungi"/>
</dbReference>
<evidence type="ECO:0000256" key="10">
    <source>
        <dbReference type="RuleBase" id="RU000304"/>
    </source>
</evidence>
<evidence type="ECO:0000256" key="1">
    <source>
        <dbReference type="ARBA" id="ARBA00012444"/>
    </source>
</evidence>
<dbReference type="Proteomes" id="UP000016931">
    <property type="component" value="Unassembled WGS sequence"/>
</dbReference>
<dbReference type="PROSITE" id="PS00107">
    <property type="entry name" value="PROTEIN_KINASE_ATP"/>
    <property type="match status" value="1"/>
</dbReference>
<protein>
    <recommendedName>
        <fullName evidence="1">cAMP-dependent protein kinase</fullName>
        <ecNumber evidence="1">2.7.11.11</ecNumber>
    </recommendedName>
</protein>
<gene>
    <name evidence="14" type="ORF">SEPMUDRAFT_89541</name>
</gene>
<dbReference type="PROSITE" id="PS51285">
    <property type="entry name" value="AGC_KINASE_CTER"/>
    <property type="match status" value="1"/>
</dbReference>
<evidence type="ECO:0000256" key="4">
    <source>
        <dbReference type="ARBA" id="ARBA00022741"/>
    </source>
</evidence>
<dbReference type="FunFam" id="1.10.510.10:FF:000005">
    <property type="entry name" value="cAMP-dependent protein kinase catalytic subunit alpha"/>
    <property type="match status" value="1"/>
</dbReference>
<evidence type="ECO:0000256" key="6">
    <source>
        <dbReference type="ARBA" id="ARBA00022840"/>
    </source>
</evidence>
<dbReference type="EMBL" id="KB456267">
    <property type="protein sequence ID" value="EMF10440.1"/>
    <property type="molecule type" value="Genomic_DNA"/>
</dbReference>
<keyword evidence="4 9" id="KW-0547">Nucleotide-binding</keyword>
<dbReference type="GO" id="GO:0010515">
    <property type="term" value="P:negative regulation of induction of conjugation with cellular fusion"/>
    <property type="evidence" value="ECO:0007669"/>
    <property type="project" value="EnsemblFungi"/>
</dbReference>
<feature type="compositionally biased region" description="Polar residues" evidence="11">
    <location>
        <begin position="48"/>
        <end position="68"/>
    </location>
</feature>
<keyword evidence="3" id="KW-0808">Transferase</keyword>
<dbReference type="OMA" id="NDPFFDW"/>
<dbReference type="InterPro" id="IPR011009">
    <property type="entry name" value="Kinase-like_dom_sf"/>
</dbReference>
<evidence type="ECO:0000256" key="9">
    <source>
        <dbReference type="PROSITE-ProRule" id="PRU10141"/>
    </source>
</evidence>
<dbReference type="SMART" id="SM00220">
    <property type="entry name" value="S_TKc"/>
    <property type="match status" value="1"/>
</dbReference>
<dbReference type="InterPro" id="IPR017441">
    <property type="entry name" value="Protein_kinase_ATP_BS"/>
</dbReference>
<evidence type="ECO:0000259" key="12">
    <source>
        <dbReference type="PROSITE" id="PS50011"/>
    </source>
</evidence>
<keyword evidence="15" id="KW-1185">Reference proteome</keyword>
<accession>N1QDY9</accession>
<dbReference type="GO" id="GO:0045721">
    <property type="term" value="P:negative regulation of gluconeogenesis"/>
    <property type="evidence" value="ECO:0007669"/>
    <property type="project" value="EnsemblFungi"/>
</dbReference>
<feature type="compositionally biased region" description="Low complexity" evidence="11">
    <location>
        <begin position="69"/>
        <end position="80"/>
    </location>
</feature>
<comment type="similarity">
    <text evidence="10">Belongs to the protein kinase superfamily.</text>
</comment>
<name>N1QDY9_SPHMS</name>
<dbReference type="PANTHER" id="PTHR24353">
    <property type="entry name" value="CYCLIC NUCLEOTIDE-DEPENDENT PROTEIN KINASE"/>
    <property type="match status" value="1"/>
</dbReference>
<organism evidence="14 15">
    <name type="scientific">Sphaerulina musiva (strain SO2202)</name>
    <name type="common">Poplar stem canker fungus</name>
    <name type="synonym">Septoria musiva</name>
    <dbReference type="NCBI Taxonomy" id="692275"/>
    <lineage>
        <taxon>Eukaryota</taxon>
        <taxon>Fungi</taxon>
        <taxon>Dikarya</taxon>
        <taxon>Ascomycota</taxon>
        <taxon>Pezizomycotina</taxon>
        <taxon>Dothideomycetes</taxon>
        <taxon>Dothideomycetidae</taxon>
        <taxon>Mycosphaerellales</taxon>
        <taxon>Mycosphaerellaceae</taxon>
        <taxon>Sphaerulina</taxon>
    </lineage>
</organism>
<dbReference type="HOGENOM" id="CLU_000288_63_3_1"/>
<evidence type="ECO:0000256" key="11">
    <source>
        <dbReference type="SAM" id="MobiDB-lite"/>
    </source>
</evidence>
<dbReference type="CDD" id="cd05580">
    <property type="entry name" value="STKc_PKA_like"/>
    <property type="match status" value="1"/>
</dbReference>
<dbReference type="RefSeq" id="XP_016758561.1">
    <property type="nucleotide sequence ID" value="XM_016910501.1"/>
</dbReference>
<sequence length="462" mass="51322">MPSLGFLKKKRTKDSSQGAEGPTSPTVGSPPITPSSTKTSETIFTDPDTLQRSQTQQSHNTPASPQVASPTLTTSPTTSTHQTNGQAMGTSVQPSIANLLNQPAQGTAHDSAYASANFGSQQAVPQINAPSQKPTVNPLRETKGKYTLQDFVINRTLGTGSFGRVHLVQSKHNQRFYAVKVLKKAQVVKMKQIEHTNDERKMLQRCRHPFLITLWGTWQDSKNLYMVMDFIEGGELFSLLRKSQRFPNPVAKFYAAEVTLALEYLHSMNIIYRDLKPENLLLDRHGHIKITDFGFAKEVPDITWTLCGTPDYLAPEVVSSKGYNKSVDWWSLGILIFEMLAGFTPFWDSGSPLKIYENILKGRVKYPPYIHPDAQDLLSKLITADLTKRLGNLHGGSKDVMNHAWFAEVTWDRLGKKDIDAPYVPPIRGGAGDASLFDKYPEETEAYGAAGDDPYGKSFPDF</sequence>
<dbReference type="FunFam" id="3.30.200.20:FF:000005">
    <property type="entry name" value="cAMP-dependent protein kinase catalytic subunit"/>
    <property type="match status" value="1"/>
</dbReference>
<dbReference type="AlphaFoldDB" id="N1QDY9"/>
<evidence type="ECO:0000256" key="2">
    <source>
        <dbReference type="ARBA" id="ARBA00022527"/>
    </source>
</evidence>
<evidence type="ECO:0000256" key="7">
    <source>
        <dbReference type="ARBA" id="ARBA00047292"/>
    </source>
</evidence>
<dbReference type="PROSITE" id="PS00108">
    <property type="entry name" value="PROTEIN_KINASE_ST"/>
    <property type="match status" value="1"/>
</dbReference>
<dbReference type="PANTHER" id="PTHR24353:SF153">
    <property type="entry name" value="CAMP-DEPENDENT PROTEIN KINASE CATALYTIC SUBUNIT 1"/>
    <property type="match status" value="1"/>
</dbReference>
<comment type="catalytic activity">
    <reaction evidence="7">
        <text>L-threonyl-[protein] + ATP = O-phospho-L-threonyl-[protein] + ADP + H(+)</text>
        <dbReference type="Rhea" id="RHEA:46608"/>
        <dbReference type="Rhea" id="RHEA-COMP:11060"/>
        <dbReference type="Rhea" id="RHEA-COMP:11605"/>
        <dbReference type="ChEBI" id="CHEBI:15378"/>
        <dbReference type="ChEBI" id="CHEBI:30013"/>
        <dbReference type="ChEBI" id="CHEBI:30616"/>
        <dbReference type="ChEBI" id="CHEBI:61977"/>
        <dbReference type="ChEBI" id="CHEBI:456216"/>
        <dbReference type="EC" id="2.7.11.11"/>
    </reaction>
</comment>
<dbReference type="EC" id="2.7.11.11" evidence="1"/>
<dbReference type="GO" id="GO:0000324">
    <property type="term" value="C:fungal-type vacuole"/>
    <property type="evidence" value="ECO:0007669"/>
    <property type="project" value="EnsemblFungi"/>
</dbReference>
<dbReference type="GeneID" id="27907638"/>
<dbReference type="STRING" id="692275.N1QDY9"/>